<proteinExistence type="predicted"/>
<accession>A0AAV7VD17</accession>
<name>A0AAV7VD17_PLEWA</name>
<organism evidence="2 3">
    <name type="scientific">Pleurodeles waltl</name>
    <name type="common">Iberian ribbed newt</name>
    <dbReference type="NCBI Taxonomy" id="8319"/>
    <lineage>
        <taxon>Eukaryota</taxon>
        <taxon>Metazoa</taxon>
        <taxon>Chordata</taxon>
        <taxon>Craniata</taxon>
        <taxon>Vertebrata</taxon>
        <taxon>Euteleostomi</taxon>
        <taxon>Amphibia</taxon>
        <taxon>Batrachia</taxon>
        <taxon>Caudata</taxon>
        <taxon>Salamandroidea</taxon>
        <taxon>Salamandridae</taxon>
        <taxon>Pleurodelinae</taxon>
        <taxon>Pleurodeles</taxon>
    </lineage>
</organism>
<protein>
    <submittedName>
        <fullName evidence="2">Uncharacterized protein</fullName>
    </submittedName>
</protein>
<keyword evidence="3" id="KW-1185">Reference proteome</keyword>
<evidence type="ECO:0000313" key="2">
    <source>
        <dbReference type="EMBL" id="KAJ1198032.1"/>
    </source>
</evidence>
<dbReference type="Proteomes" id="UP001066276">
    <property type="component" value="Chromosome 2_1"/>
</dbReference>
<reference evidence="2" key="1">
    <citation type="journal article" date="2022" name="bioRxiv">
        <title>Sequencing and chromosome-scale assembly of the giantPleurodeles waltlgenome.</title>
        <authorList>
            <person name="Brown T."/>
            <person name="Elewa A."/>
            <person name="Iarovenko S."/>
            <person name="Subramanian E."/>
            <person name="Araus A.J."/>
            <person name="Petzold A."/>
            <person name="Susuki M."/>
            <person name="Suzuki K.-i.T."/>
            <person name="Hayashi T."/>
            <person name="Toyoda A."/>
            <person name="Oliveira C."/>
            <person name="Osipova E."/>
            <person name="Leigh N.D."/>
            <person name="Simon A."/>
            <person name="Yun M.H."/>
        </authorList>
    </citation>
    <scope>NUCLEOTIDE SEQUENCE</scope>
    <source>
        <strain evidence="2">20211129_DDA</strain>
        <tissue evidence="2">Liver</tissue>
    </source>
</reference>
<comment type="caution">
    <text evidence="2">The sequence shown here is derived from an EMBL/GenBank/DDBJ whole genome shotgun (WGS) entry which is preliminary data.</text>
</comment>
<dbReference type="AlphaFoldDB" id="A0AAV7VD17"/>
<feature type="region of interest" description="Disordered" evidence="1">
    <location>
        <begin position="74"/>
        <end position="106"/>
    </location>
</feature>
<dbReference type="EMBL" id="JANPWB010000003">
    <property type="protein sequence ID" value="KAJ1198032.1"/>
    <property type="molecule type" value="Genomic_DNA"/>
</dbReference>
<gene>
    <name evidence="2" type="ORF">NDU88_001876</name>
</gene>
<feature type="compositionally biased region" description="Basic and acidic residues" evidence="1">
    <location>
        <begin position="76"/>
        <end position="90"/>
    </location>
</feature>
<evidence type="ECO:0000313" key="3">
    <source>
        <dbReference type="Proteomes" id="UP001066276"/>
    </source>
</evidence>
<evidence type="ECO:0000256" key="1">
    <source>
        <dbReference type="SAM" id="MobiDB-lite"/>
    </source>
</evidence>
<feature type="compositionally biased region" description="Polar residues" evidence="1">
    <location>
        <begin position="97"/>
        <end position="106"/>
    </location>
</feature>
<sequence length="237" mass="26808">MSAQSASRLDWATRRVVFTRFCTLLLFVRSGDIHDLHGHTLTSLLKIQAHKGAHHVDVAKGTGHGESLVIEQVLEEPMRPRDPERQKDEQLSEDQQGEQVGDQAPSQIGLSSSLVERSIILQVQGKADQAQTQSQFLLETILHELQELRDIQSNETTVNNQSLDKTEKTMGQTPVRLKDLEQRVSDLEDGFLGWDKELNSVQKTQRELQKKTELMENHVSRSNISFVGVPERANTRI</sequence>